<proteinExistence type="predicted"/>
<sequence length="224" mass="25572">MSHSSESSVRKLHGGEFFQRSVYCRFYGRITLIIWCQSLQCHSCHVTVCSAHDAPSAAGYFLRQNVVDQFFPGCLRFSDRCFRDLIIMAVKGDQSPYRSVNSLPYCLVEIGQRLQKIVSSYIGNIFSNGCKRQNCPGIFRIFFIMEYTFFLFHHIHKIGFITAVNRCVHRLAASHKADHHPFAAQRSVYRCAFFCHGCQMFSGFFINGIKTCRIGSRSCLCVSG</sequence>
<evidence type="ECO:0000313" key="2">
    <source>
        <dbReference type="Proteomes" id="UP000408482"/>
    </source>
</evidence>
<dbReference type="Proteomes" id="UP000408482">
    <property type="component" value="Unassembled WGS sequence"/>
</dbReference>
<reference evidence="1 2" key="1">
    <citation type="submission" date="2019-07" db="EMBL/GenBank/DDBJ databases">
        <authorList>
            <person name="Hibberd C M."/>
            <person name="Gehrig L. J."/>
            <person name="Chang H.-W."/>
            <person name="Venkatesh S."/>
        </authorList>
    </citation>
    <scope>NUCLEOTIDE SEQUENCE [LARGE SCALE GENOMIC DNA]</scope>
    <source>
        <strain evidence="1">Blautia_luti_SSTS_Bg7063</strain>
    </source>
</reference>
<name>A0A564W373_9FIRM</name>
<dbReference type="AlphaFoldDB" id="A0A564W373"/>
<accession>A0A564W373</accession>
<protein>
    <submittedName>
        <fullName evidence="1">Uncharacterized protein</fullName>
    </submittedName>
</protein>
<organism evidence="1 2">
    <name type="scientific">Blautia luti</name>
    <dbReference type="NCBI Taxonomy" id="89014"/>
    <lineage>
        <taxon>Bacteria</taxon>
        <taxon>Bacillati</taxon>
        <taxon>Bacillota</taxon>
        <taxon>Clostridia</taxon>
        <taxon>Lachnospirales</taxon>
        <taxon>Lachnospiraceae</taxon>
        <taxon>Blautia</taxon>
    </lineage>
</organism>
<keyword evidence="2" id="KW-1185">Reference proteome</keyword>
<gene>
    <name evidence="1" type="ORF">RSSSTS7063_03584</name>
</gene>
<dbReference type="EMBL" id="CABHNW010000094">
    <property type="protein sequence ID" value="VUX39296.1"/>
    <property type="molecule type" value="Genomic_DNA"/>
</dbReference>
<evidence type="ECO:0000313" key="1">
    <source>
        <dbReference type="EMBL" id="VUX39296.1"/>
    </source>
</evidence>